<gene>
    <name evidence="1" type="ORF">DSY95_03020</name>
</gene>
<evidence type="ECO:0000313" key="1">
    <source>
        <dbReference type="EMBL" id="RTZ86844.1"/>
    </source>
</evidence>
<dbReference type="AlphaFoldDB" id="A0A432GTL1"/>
<organism evidence="1 2">
    <name type="scientific">SAR324 cluster bacterium</name>
    <dbReference type="NCBI Taxonomy" id="2024889"/>
    <lineage>
        <taxon>Bacteria</taxon>
        <taxon>Deltaproteobacteria</taxon>
        <taxon>SAR324 cluster</taxon>
    </lineage>
</organism>
<protein>
    <recommendedName>
        <fullName evidence="3">DUF5723 domain-containing protein</fullName>
    </recommendedName>
</protein>
<dbReference type="Gene3D" id="2.40.160.60">
    <property type="entry name" value="Outer membrane protein transport protein (OMPP1/FadL/TodX)"/>
    <property type="match status" value="1"/>
</dbReference>
<comment type="caution">
    <text evidence="1">The sequence shown here is derived from an EMBL/GenBank/DDBJ whole genome shotgun (WGS) entry which is preliminary data.</text>
</comment>
<dbReference type="EMBL" id="QNZJ01000134">
    <property type="protein sequence ID" value="RTZ86844.1"/>
    <property type="molecule type" value="Genomic_DNA"/>
</dbReference>
<sequence>MSLFVTMSCLRYHIRYLFVSVILLCLGGVFTLQAQTGELRRPFQGVRNLGMGNTGIALSFDENALFYNPAGLASVDSILVGFPILGEISDDSYSNINEIRQLVKDGNTADVAAFLMGKRVHFRGLIDLNLILPFGELMTFGAAGGYETQFDLGVRNPVSIEIDFGFRLDRFTNLGFGMPMASGRWLVGAGVETVERCDIPLTKATFGDVLSNTNLSSSFGSCELTDLKRAQTFNFGFQRRLETASAMKMIWGMSAYNVGGLKFKRSDNETNPSDQNLELSTGLSWQPSWGPVRMLYAIDLRDLTMKHADDTYCQSNKGADCIWKRLHIGTEFGFFPIDSGASTFAVRAGFNQGYFTYGFELNPFIFFRGLNIQYAVYKTETGDKIGDRPDKRHALQINLGF</sequence>
<accession>A0A432GTL1</accession>
<dbReference type="Proteomes" id="UP000287719">
    <property type="component" value="Unassembled WGS sequence"/>
</dbReference>
<evidence type="ECO:0008006" key="3">
    <source>
        <dbReference type="Google" id="ProtNLM"/>
    </source>
</evidence>
<proteinExistence type="predicted"/>
<reference evidence="1 2" key="1">
    <citation type="submission" date="2018-06" db="EMBL/GenBank/DDBJ databases">
        <title>Combined omics and stable isotope probing to characterize newly discovered Mariana Back-Arc vent microbial communities.</title>
        <authorList>
            <person name="Trembath-Reichert E."/>
            <person name="Huber J.A."/>
        </authorList>
    </citation>
    <scope>NUCLEOTIDE SEQUENCE [LARGE SCALE GENOMIC DNA]</scope>
    <source>
        <strain evidence="1">MAG 54</strain>
    </source>
</reference>
<name>A0A432GTL1_9DELT</name>
<evidence type="ECO:0000313" key="2">
    <source>
        <dbReference type="Proteomes" id="UP000287719"/>
    </source>
</evidence>